<dbReference type="CDD" id="cd01184">
    <property type="entry name" value="INT_C_like_1"/>
    <property type="match status" value="1"/>
</dbReference>
<dbReference type="Proteomes" id="UP000295606">
    <property type="component" value="Unassembled WGS sequence"/>
</dbReference>
<dbReference type="SUPFAM" id="SSF56349">
    <property type="entry name" value="DNA breaking-rejoining enzymes"/>
    <property type="match status" value="1"/>
</dbReference>
<protein>
    <submittedName>
        <fullName evidence="4">Site-specific integrase</fullName>
    </submittedName>
</protein>
<dbReference type="InterPro" id="IPR010998">
    <property type="entry name" value="Integrase_recombinase_N"/>
</dbReference>
<dbReference type="GO" id="GO:0015074">
    <property type="term" value="P:DNA integration"/>
    <property type="evidence" value="ECO:0007669"/>
    <property type="project" value="InterPro"/>
</dbReference>
<comment type="caution">
    <text evidence="4">The sequence shown here is derived from an EMBL/GenBank/DDBJ whole genome shotgun (WGS) entry which is preliminary data.</text>
</comment>
<accession>A0A4V2ZWM6</accession>
<name>A0A4V2ZWM6_9BURK</name>
<organism evidence="4 5">
    <name type="scientific">Paraburkholderia guartelaensis</name>
    <dbReference type="NCBI Taxonomy" id="2546446"/>
    <lineage>
        <taxon>Bacteria</taxon>
        <taxon>Pseudomonadati</taxon>
        <taxon>Pseudomonadota</taxon>
        <taxon>Betaproteobacteria</taxon>
        <taxon>Burkholderiales</taxon>
        <taxon>Burkholderiaceae</taxon>
        <taxon>Paraburkholderia</taxon>
    </lineage>
</organism>
<dbReference type="Gene3D" id="1.10.443.10">
    <property type="entry name" value="Intergrase catalytic core"/>
    <property type="match status" value="1"/>
</dbReference>
<dbReference type="Gene3D" id="1.10.150.130">
    <property type="match status" value="1"/>
</dbReference>
<evidence type="ECO:0000313" key="4">
    <source>
        <dbReference type="EMBL" id="TDG10433.1"/>
    </source>
</evidence>
<evidence type="ECO:0000256" key="1">
    <source>
        <dbReference type="ARBA" id="ARBA00023125"/>
    </source>
</evidence>
<dbReference type="AlphaFoldDB" id="A0A4V2ZWM6"/>
<sequence>MRRKIPVDLRQHFNGKAEIVRALGTSDRRDAERLVREASVFIDREFEALRGKPTYKPVTRAEVERAEQVQEASAEEFHEPLDAQEAAHDAREARYLEFASFMARLQNGEARTAPTAAPQPVPAATALPKVRKPATVQRNASEGHLAELVELWAKDRNPEKRTIGIANKVVGRFYDLVGRIPVRDITRANVVAFKNALRAAGQTPVNTDQQLTMLSTLLAWAVNNLKADTNAALGIKVGARQNAKAARIPYDLSMLQKVFSSPVFTEAARPVSGCGEAAYWLPLLALLHGARLEELAQLSPSDVYEETYRDGNGTATAWVVRLTAAGEGQDVKNVPSVRRIPIHAAILERGFLEYVASRKGADRLFDVRPDREGREGASWGKWWGMYLRGTCGVIDPRIAPMHSFRHLWKDLARDAGITEEVSDAITGHAGGSVGRSYGSITYPLAPLVSAMARISVPGLKLP</sequence>
<dbReference type="InterPro" id="IPR011010">
    <property type="entry name" value="DNA_brk_join_enz"/>
</dbReference>
<reference evidence="4 5" key="1">
    <citation type="submission" date="2019-03" db="EMBL/GenBank/DDBJ databases">
        <title>Paraburkholderia sp. isolated from native Mimosa gymnas in Guartela State Park, Brazil.</title>
        <authorList>
            <person name="Paulitsch F."/>
            <person name="Hungria M."/>
            <person name="Delamuta J.R.M."/>
            <person name="Ribeiro R.A."/>
            <person name="Dall'Agnol R."/>
            <person name="Silva J.S.B."/>
        </authorList>
    </citation>
    <scope>NUCLEOTIDE SEQUENCE [LARGE SCALE GENOMIC DNA]</scope>
    <source>
        <strain evidence="4 5">CNPSo 3008</strain>
    </source>
</reference>
<evidence type="ECO:0000313" key="5">
    <source>
        <dbReference type="Proteomes" id="UP000295606"/>
    </source>
</evidence>
<keyword evidence="2" id="KW-0233">DNA recombination</keyword>
<dbReference type="InterPro" id="IPR046668">
    <property type="entry name" value="DUF6538"/>
</dbReference>
<dbReference type="EMBL" id="SMOD01000002">
    <property type="protein sequence ID" value="TDG10433.1"/>
    <property type="molecule type" value="Genomic_DNA"/>
</dbReference>
<gene>
    <name evidence="4" type="ORF">E1N52_03555</name>
</gene>
<dbReference type="GO" id="GO:0003677">
    <property type="term" value="F:DNA binding"/>
    <property type="evidence" value="ECO:0007669"/>
    <property type="project" value="UniProtKB-KW"/>
</dbReference>
<dbReference type="InterPro" id="IPR013762">
    <property type="entry name" value="Integrase-like_cat_sf"/>
</dbReference>
<dbReference type="OrthoDB" id="9784724at2"/>
<dbReference type="GO" id="GO:0006310">
    <property type="term" value="P:DNA recombination"/>
    <property type="evidence" value="ECO:0007669"/>
    <property type="project" value="UniProtKB-KW"/>
</dbReference>
<proteinExistence type="predicted"/>
<dbReference type="Pfam" id="PF20172">
    <property type="entry name" value="DUF6538"/>
    <property type="match status" value="1"/>
</dbReference>
<keyword evidence="1" id="KW-0238">DNA-binding</keyword>
<evidence type="ECO:0000256" key="2">
    <source>
        <dbReference type="ARBA" id="ARBA00023172"/>
    </source>
</evidence>
<evidence type="ECO:0000259" key="3">
    <source>
        <dbReference type="Pfam" id="PF20172"/>
    </source>
</evidence>
<feature type="domain" description="DUF6538" evidence="3">
    <location>
        <begin position="2"/>
        <end position="50"/>
    </location>
</feature>